<dbReference type="EMBL" id="HBUF01046758">
    <property type="protein sequence ID" value="CAG6620004.1"/>
    <property type="molecule type" value="Transcribed_RNA"/>
</dbReference>
<evidence type="ECO:0000313" key="1">
    <source>
        <dbReference type="EMBL" id="CAG6620004.1"/>
    </source>
</evidence>
<protein>
    <submittedName>
        <fullName evidence="1">Uncharacterized protein</fullName>
    </submittedName>
</protein>
<sequence length="116" mass="13247">MTTEPINIDANIRKSELWRHAVTQPLFDLKEEPPPGSNLPYPTWKSLNRLRSGVSRCKANLRRWGYTGAATCECGEIQTHAHLLTCTELEHACTQDDLAQANERAIQTARFWEKKI</sequence>
<name>A0A8D8PZJ5_9HEMI</name>
<accession>A0A8D8PZJ5</accession>
<organism evidence="1">
    <name type="scientific">Cacopsylla melanoneura</name>
    <dbReference type="NCBI Taxonomy" id="428564"/>
    <lineage>
        <taxon>Eukaryota</taxon>
        <taxon>Metazoa</taxon>
        <taxon>Ecdysozoa</taxon>
        <taxon>Arthropoda</taxon>
        <taxon>Hexapoda</taxon>
        <taxon>Insecta</taxon>
        <taxon>Pterygota</taxon>
        <taxon>Neoptera</taxon>
        <taxon>Paraneoptera</taxon>
        <taxon>Hemiptera</taxon>
        <taxon>Sternorrhyncha</taxon>
        <taxon>Psylloidea</taxon>
        <taxon>Psyllidae</taxon>
        <taxon>Psyllinae</taxon>
        <taxon>Cacopsylla</taxon>
    </lineage>
</organism>
<proteinExistence type="predicted"/>
<reference evidence="1" key="1">
    <citation type="submission" date="2021-05" db="EMBL/GenBank/DDBJ databases">
        <authorList>
            <person name="Alioto T."/>
            <person name="Alioto T."/>
            <person name="Gomez Garrido J."/>
        </authorList>
    </citation>
    <scope>NUCLEOTIDE SEQUENCE</scope>
</reference>
<dbReference type="AlphaFoldDB" id="A0A8D8PZJ5"/>